<accession>A0AA90H371</accession>
<proteinExistence type="predicted"/>
<evidence type="ECO:0000313" key="2">
    <source>
        <dbReference type="EMBL" id="MDI5969904.1"/>
    </source>
</evidence>
<name>A0AA90H371_9ACTN</name>
<protein>
    <submittedName>
        <fullName evidence="2">Uncharacterized protein</fullName>
    </submittedName>
</protein>
<dbReference type="RefSeq" id="WP_271313046.1">
    <property type="nucleotide sequence ID" value="NZ_JABXJJ020000012.1"/>
</dbReference>
<reference evidence="2" key="1">
    <citation type="submission" date="2023-05" db="EMBL/GenBank/DDBJ databases">
        <title>Streptantibioticus silvisoli sp. nov., acidotolerant actinomycetes 1 from pine litter.</title>
        <authorList>
            <person name="Swiecimska M."/>
            <person name="Golinska P."/>
            <person name="Sangal V."/>
            <person name="Wachnowicz B."/>
            <person name="Goodfellow M."/>
        </authorList>
    </citation>
    <scope>NUCLEOTIDE SEQUENCE</scope>
    <source>
        <strain evidence="2">SL13</strain>
    </source>
</reference>
<comment type="caution">
    <text evidence="2">The sequence shown here is derived from an EMBL/GenBank/DDBJ whole genome shotgun (WGS) entry which is preliminary data.</text>
</comment>
<dbReference type="AlphaFoldDB" id="A0AA90H371"/>
<organism evidence="2">
    <name type="scientific">Streptantibioticus silvisoli</name>
    <dbReference type="NCBI Taxonomy" id="2705255"/>
    <lineage>
        <taxon>Bacteria</taxon>
        <taxon>Bacillati</taxon>
        <taxon>Actinomycetota</taxon>
        <taxon>Actinomycetes</taxon>
        <taxon>Kitasatosporales</taxon>
        <taxon>Streptomycetaceae</taxon>
        <taxon>Streptantibioticus</taxon>
    </lineage>
</organism>
<feature type="region of interest" description="Disordered" evidence="1">
    <location>
        <begin position="238"/>
        <end position="260"/>
    </location>
</feature>
<sequence>MTTAECPVAVTSSAETAAASSCPAGRESSRFIPYITPLKGEGPVTPKVVLRPDGLGVMFPDETADDRDRRGALWLRTGAPSPGRVIPMFKKVHPRRAGEVMLDMRCQGCNGTPDRTRDGTLFFTKPETRRRNLNWPDVVYTCHPPVCLPCAQQAMLACPFVLNAPALRVRQARPWGIDGFYFRPDADGTCRLDEEVDRCAYEDLKLLPWMVAIQPIARLSRCTVVDIRAELAAAGLEVPASEDGTPPGRGSRQTPVRGER</sequence>
<dbReference type="EMBL" id="JABXJJ020000012">
    <property type="protein sequence ID" value="MDI5969904.1"/>
    <property type="molecule type" value="Genomic_DNA"/>
</dbReference>
<evidence type="ECO:0000256" key="1">
    <source>
        <dbReference type="SAM" id="MobiDB-lite"/>
    </source>
</evidence>
<gene>
    <name evidence="2" type="ORF">POF50_011245</name>
</gene>